<dbReference type="OrthoDB" id="3070314at2759"/>
<dbReference type="AlphaFoldDB" id="A0A369J6A5"/>
<dbReference type="Proteomes" id="UP000076154">
    <property type="component" value="Unassembled WGS sequence"/>
</dbReference>
<evidence type="ECO:0000313" key="2">
    <source>
        <dbReference type="EMBL" id="RDB16700.1"/>
    </source>
</evidence>
<proteinExistence type="predicted"/>
<feature type="compositionally biased region" description="Low complexity" evidence="1">
    <location>
        <begin position="152"/>
        <end position="167"/>
    </location>
</feature>
<evidence type="ECO:0000256" key="1">
    <source>
        <dbReference type="SAM" id="MobiDB-lite"/>
    </source>
</evidence>
<evidence type="ECO:0000313" key="3">
    <source>
        <dbReference type="Proteomes" id="UP000076154"/>
    </source>
</evidence>
<protein>
    <submittedName>
        <fullName evidence="2">Uncharacterized protein</fullName>
    </submittedName>
</protein>
<reference evidence="2" key="1">
    <citation type="submission" date="2018-04" db="EMBL/GenBank/DDBJ databases">
        <title>Whole genome sequencing of Hypsizygus marmoreus.</title>
        <authorList>
            <person name="Choi I.-G."/>
            <person name="Min B."/>
            <person name="Kim J.-G."/>
            <person name="Kim S."/>
            <person name="Oh Y.-L."/>
            <person name="Kong W.-S."/>
            <person name="Park H."/>
            <person name="Jeong J."/>
            <person name="Song E.-S."/>
        </authorList>
    </citation>
    <scope>NUCLEOTIDE SEQUENCE [LARGE SCALE GENOMIC DNA]</scope>
    <source>
        <strain evidence="2">51987-8</strain>
    </source>
</reference>
<feature type="region of interest" description="Disordered" evidence="1">
    <location>
        <begin position="150"/>
        <end position="194"/>
    </location>
</feature>
<dbReference type="EMBL" id="LUEZ02000122">
    <property type="protein sequence ID" value="RDB16700.1"/>
    <property type="molecule type" value="Genomic_DNA"/>
</dbReference>
<name>A0A369J6A5_HYPMA</name>
<accession>A0A369J6A5</accession>
<sequence length="330" mass="35353">MKYSQAILLACVGGAAIVSAISTLAGGDAELSARNPSQSTVPRKSRSTKIGSRLGKLIKYGGTFAQQANPNRVNQMDETEYYPRSIFSSLAKIASKPKVRKSASSLKRAGKAAVSAAGGGQAVASSLGAVAGMAMGRNSDQSAVYRRDLPEELPSSETSPSSATPNPQAIVGNGGKKGGLRDKAARRKKWQRISADAKAKFKAERKAKKLANHGKAVAAEPSAEGVPSVPSPIDSSVATRAFDELDIRELFFMVNNLQSREFQELLETRGIRDAWRALKATLGGKKPSNPSFNSPTEQPLVERDFDFDALAERDVDSELETRHFEIDMLD</sequence>
<dbReference type="InParanoid" id="A0A369J6A5"/>
<comment type="caution">
    <text evidence="2">The sequence shown here is derived from an EMBL/GenBank/DDBJ whole genome shotgun (WGS) entry which is preliminary data.</text>
</comment>
<gene>
    <name evidence="2" type="ORF">Hypma_002534</name>
</gene>
<keyword evidence="3" id="KW-1185">Reference proteome</keyword>
<organism evidence="2 3">
    <name type="scientific">Hypsizygus marmoreus</name>
    <name type="common">White beech mushroom</name>
    <name type="synonym">Agaricus marmoreus</name>
    <dbReference type="NCBI Taxonomy" id="39966"/>
    <lineage>
        <taxon>Eukaryota</taxon>
        <taxon>Fungi</taxon>
        <taxon>Dikarya</taxon>
        <taxon>Basidiomycota</taxon>
        <taxon>Agaricomycotina</taxon>
        <taxon>Agaricomycetes</taxon>
        <taxon>Agaricomycetidae</taxon>
        <taxon>Agaricales</taxon>
        <taxon>Tricholomatineae</taxon>
        <taxon>Lyophyllaceae</taxon>
        <taxon>Hypsizygus</taxon>
    </lineage>
</organism>